<dbReference type="Gene3D" id="2.170.130.10">
    <property type="entry name" value="TonB-dependent receptor, plug domain"/>
    <property type="match status" value="2"/>
</dbReference>
<keyword evidence="6" id="KW-1185">Reference proteome</keyword>
<feature type="domain" description="TonB-dependent receptor plug" evidence="4">
    <location>
        <begin position="443"/>
        <end position="515"/>
    </location>
</feature>
<dbReference type="InterPro" id="IPR037066">
    <property type="entry name" value="Plug_dom_sf"/>
</dbReference>
<evidence type="ECO:0000313" key="5">
    <source>
        <dbReference type="EMBL" id="MFD0751539.1"/>
    </source>
</evidence>
<evidence type="ECO:0000259" key="4">
    <source>
        <dbReference type="Pfam" id="PF07715"/>
    </source>
</evidence>
<evidence type="ECO:0000256" key="2">
    <source>
        <dbReference type="SAM" id="Phobius"/>
    </source>
</evidence>
<feature type="transmembrane region" description="Helical" evidence="2">
    <location>
        <begin position="265"/>
        <end position="284"/>
    </location>
</feature>
<keyword evidence="1" id="KW-0998">Cell outer membrane</keyword>
<dbReference type="InterPro" id="IPR008756">
    <property type="entry name" value="Peptidase_M56"/>
</dbReference>
<protein>
    <submittedName>
        <fullName evidence="5">TonB-dependent receptor plug domain-containing protein</fullName>
    </submittedName>
</protein>
<accession>A0ABW2Z129</accession>
<dbReference type="Pfam" id="PF07715">
    <property type="entry name" value="Plug"/>
    <property type="match status" value="1"/>
</dbReference>
<organism evidence="5 6">
    <name type="scientific">Mucilaginibacter calamicampi</name>
    <dbReference type="NCBI Taxonomy" id="1302352"/>
    <lineage>
        <taxon>Bacteria</taxon>
        <taxon>Pseudomonadati</taxon>
        <taxon>Bacteroidota</taxon>
        <taxon>Sphingobacteriia</taxon>
        <taxon>Sphingobacteriales</taxon>
        <taxon>Sphingobacteriaceae</taxon>
        <taxon>Mucilaginibacter</taxon>
    </lineage>
</organism>
<keyword evidence="5" id="KW-0675">Receptor</keyword>
<dbReference type="CDD" id="cd07341">
    <property type="entry name" value="M56_BlaR1_MecR1_like"/>
    <property type="match status" value="1"/>
</dbReference>
<dbReference type="EMBL" id="JBHTHU010000020">
    <property type="protein sequence ID" value="MFD0751539.1"/>
    <property type="molecule type" value="Genomic_DNA"/>
</dbReference>
<feature type="transmembrane region" description="Helical" evidence="2">
    <location>
        <begin position="37"/>
        <end position="58"/>
    </location>
</feature>
<proteinExistence type="inferred from homology"/>
<gene>
    <name evidence="5" type="ORF">ACFQZS_15410</name>
</gene>
<dbReference type="InterPro" id="IPR039426">
    <property type="entry name" value="TonB-dep_rcpt-like"/>
</dbReference>
<dbReference type="InterPro" id="IPR052173">
    <property type="entry name" value="Beta-lactam_resp_regulator"/>
</dbReference>
<dbReference type="SUPFAM" id="SSF56935">
    <property type="entry name" value="Porins"/>
    <property type="match status" value="1"/>
</dbReference>
<feature type="transmembrane region" description="Helical" evidence="2">
    <location>
        <begin position="6"/>
        <end position="25"/>
    </location>
</feature>
<keyword evidence="2" id="KW-1133">Transmembrane helix</keyword>
<dbReference type="PANTHER" id="PTHR34978">
    <property type="entry name" value="POSSIBLE SENSOR-TRANSDUCER PROTEIN BLAR"/>
    <property type="match status" value="1"/>
</dbReference>
<keyword evidence="1" id="KW-0813">Transport</keyword>
<comment type="caution">
    <text evidence="5">The sequence shown here is derived from an EMBL/GenBank/DDBJ whole genome shotgun (WGS) entry which is preliminary data.</text>
</comment>
<dbReference type="PANTHER" id="PTHR34978:SF3">
    <property type="entry name" value="SLR0241 PROTEIN"/>
    <property type="match status" value="1"/>
</dbReference>
<comment type="subcellular location">
    <subcellularLocation>
        <location evidence="1">Cell outer membrane</location>
        <topology evidence="1">Multi-pass membrane protein</topology>
    </subcellularLocation>
</comment>
<dbReference type="PROSITE" id="PS52016">
    <property type="entry name" value="TONB_DEPENDENT_REC_3"/>
    <property type="match status" value="1"/>
</dbReference>
<dbReference type="RefSeq" id="WP_377101813.1">
    <property type="nucleotide sequence ID" value="NZ_JBHTHU010000020.1"/>
</dbReference>
<name>A0ABW2Z129_9SPHI</name>
<evidence type="ECO:0000313" key="6">
    <source>
        <dbReference type="Proteomes" id="UP001596958"/>
    </source>
</evidence>
<evidence type="ECO:0000256" key="1">
    <source>
        <dbReference type="PROSITE-ProRule" id="PRU01360"/>
    </source>
</evidence>
<feature type="domain" description="Peptidase M56" evidence="3">
    <location>
        <begin position="123"/>
        <end position="255"/>
    </location>
</feature>
<keyword evidence="1" id="KW-1134">Transmembrane beta strand</keyword>
<feature type="transmembrane region" description="Helical" evidence="2">
    <location>
        <begin position="94"/>
        <end position="115"/>
    </location>
</feature>
<dbReference type="Pfam" id="PF05569">
    <property type="entry name" value="Peptidase_M56"/>
    <property type="match status" value="1"/>
</dbReference>
<sequence length="585" mass="65060">MPELFTLLIKVNIALALFCLGYYLVLRKLTFYTLNRVYLVGGIIFSSIYPFIDLSVFAQRHQDIVAPVQNVVIIWQAPAEHFIKQAAYWNWLEVLFWTGAALFTIRLLFQLVSLYKIYSRSTKREINGQIIRVVNGDISPFSFWQSIYINPEKLSAGDLNNIIEHEQVHVKEWHTLDVLLTEISVIFYWFNPGIWMMKRAVRENIEFITDRKILQKGMDSKAYQYSLLNVTFNQPAPAITSNFNFSTLKKRIMMMNAKRSSNLNLTRYAFLMPVVVVCLFIFSLSKAETVKASPTFKAVSAAVENIKSIVFNADTTPVKKAVKQTSPTKKANAVGNKSVATQTASNLTPSINIRNLVSSDSVVYVINNRIATVQIFNKLDFNEIESINIIKGNATDFLSKISDAGTARRGNANGAIVVTLKNALNGGASSLKYTDGYGNVSNGVVARAARPADTTGLTIRGATLRDDAPLIIVDGRERSSINSIDPNDIETVSVFKDARAINAYASYGERAKNGVIVITTKNGKYSNGDLYDKLIVVDGKIETERSLKEISADRIESFTLLKGASAVPLYGEKAKNGAIIITTYK</sequence>
<evidence type="ECO:0000259" key="3">
    <source>
        <dbReference type="Pfam" id="PF05569"/>
    </source>
</evidence>
<keyword evidence="1 2" id="KW-0812">Transmembrane</keyword>
<comment type="similarity">
    <text evidence="1">Belongs to the TonB-dependent receptor family.</text>
</comment>
<keyword evidence="1 2" id="KW-0472">Membrane</keyword>
<dbReference type="InterPro" id="IPR012910">
    <property type="entry name" value="Plug_dom"/>
</dbReference>
<dbReference type="Proteomes" id="UP001596958">
    <property type="component" value="Unassembled WGS sequence"/>
</dbReference>
<reference evidence="6" key="1">
    <citation type="journal article" date="2019" name="Int. J. Syst. Evol. Microbiol.">
        <title>The Global Catalogue of Microorganisms (GCM) 10K type strain sequencing project: providing services to taxonomists for standard genome sequencing and annotation.</title>
        <authorList>
            <consortium name="The Broad Institute Genomics Platform"/>
            <consortium name="The Broad Institute Genome Sequencing Center for Infectious Disease"/>
            <person name="Wu L."/>
            <person name="Ma J."/>
        </authorList>
    </citation>
    <scope>NUCLEOTIDE SEQUENCE [LARGE SCALE GENOMIC DNA]</scope>
    <source>
        <strain evidence="6">CCUG 63418</strain>
    </source>
</reference>